<protein>
    <submittedName>
        <fullName evidence="3">Unannotated protein</fullName>
    </submittedName>
</protein>
<dbReference type="InterPro" id="IPR047057">
    <property type="entry name" value="MerR_fam"/>
</dbReference>
<dbReference type="Pfam" id="PF13411">
    <property type="entry name" value="MerR_1"/>
    <property type="match status" value="1"/>
</dbReference>
<dbReference type="InterPro" id="IPR009061">
    <property type="entry name" value="DNA-bd_dom_put_sf"/>
</dbReference>
<dbReference type="InterPro" id="IPR000551">
    <property type="entry name" value="MerR-type_HTH_dom"/>
</dbReference>
<dbReference type="AlphaFoldDB" id="A0A6J6C336"/>
<dbReference type="PANTHER" id="PTHR30204">
    <property type="entry name" value="REDOX-CYCLING DRUG-SENSING TRANSCRIPTIONAL ACTIVATOR SOXR"/>
    <property type="match status" value="1"/>
</dbReference>
<dbReference type="CDD" id="cd00592">
    <property type="entry name" value="HTH_MerR-like"/>
    <property type="match status" value="1"/>
</dbReference>
<dbReference type="GO" id="GO:0003677">
    <property type="term" value="F:DNA binding"/>
    <property type="evidence" value="ECO:0007669"/>
    <property type="project" value="UniProtKB-KW"/>
</dbReference>
<gene>
    <name evidence="3" type="ORF">UFOPK1446_00623</name>
</gene>
<sequence length="247" mass="27180">MAGSSSRRSTAATLSIGEVIERLRGDFPDVTVSKIRFLESEGLVEPSRAPSGYRKFSLHDVDRLRYILGAQRDQYLPLKVIREHLDAMDRGMELPVPSTGPRAPRNLATDEGMPDSAVFANSNADIKMSRAELIESSGVSSELLKKLEDFDLVRAKSGRWYDSDAYVVAKTVAEMAEFGFEPRHLRAFKSAAEREAGLVEQSVAPLTGRKDPESVERAGEVARELAALSVRLHAALVRRALPDSLRG</sequence>
<organism evidence="3">
    <name type="scientific">freshwater metagenome</name>
    <dbReference type="NCBI Taxonomy" id="449393"/>
    <lineage>
        <taxon>unclassified sequences</taxon>
        <taxon>metagenomes</taxon>
        <taxon>ecological metagenomes</taxon>
    </lineage>
</organism>
<accession>A0A6J6C336</accession>
<evidence type="ECO:0000256" key="1">
    <source>
        <dbReference type="ARBA" id="ARBA00023125"/>
    </source>
</evidence>
<dbReference type="SMART" id="SM00422">
    <property type="entry name" value="HTH_MERR"/>
    <property type="match status" value="1"/>
</dbReference>
<keyword evidence="1" id="KW-0238">DNA-binding</keyword>
<evidence type="ECO:0000259" key="2">
    <source>
        <dbReference type="PROSITE" id="PS50937"/>
    </source>
</evidence>
<dbReference type="SUPFAM" id="SSF46955">
    <property type="entry name" value="Putative DNA-binding domain"/>
    <property type="match status" value="1"/>
</dbReference>
<dbReference type="EMBL" id="CAEZSO010000110">
    <property type="protein sequence ID" value="CAB4544678.1"/>
    <property type="molecule type" value="Genomic_DNA"/>
</dbReference>
<dbReference type="GO" id="GO:0003700">
    <property type="term" value="F:DNA-binding transcription factor activity"/>
    <property type="evidence" value="ECO:0007669"/>
    <property type="project" value="InterPro"/>
</dbReference>
<feature type="domain" description="HTH merR-type" evidence="2">
    <location>
        <begin position="13"/>
        <end position="87"/>
    </location>
</feature>
<dbReference type="PANTHER" id="PTHR30204:SF89">
    <property type="entry name" value="HTH MERR-TYPE DOMAIN-CONTAINING PROTEIN"/>
    <property type="match status" value="1"/>
</dbReference>
<name>A0A6J6C336_9ZZZZ</name>
<evidence type="ECO:0000313" key="3">
    <source>
        <dbReference type="EMBL" id="CAB4544678.1"/>
    </source>
</evidence>
<dbReference type="Gene3D" id="1.10.1660.10">
    <property type="match status" value="1"/>
</dbReference>
<proteinExistence type="predicted"/>
<reference evidence="3" key="1">
    <citation type="submission" date="2020-05" db="EMBL/GenBank/DDBJ databases">
        <authorList>
            <person name="Chiriac C."/>
            <person name="Salcher M."/>
            <person name="Ghai R."/>
            <person name="Kavagutti S V."/>
        </authorList>
    </citation>
    <scope>NUCLEOTIDE SEQUENCE</scope>
</reference>
<dbReference type="PROSITE" id="PS50937">
    <property type="entry name" value="HTH_MERR_2"/>
    <property type="match status" value="1"/>
</dbReference>